<dbReference type="PROSITE" id="PS50893">
    <property type="entry name" value="ABC_TRANSPORTER_2"/>
    <property type="match status" value="1"/>
</dbReference>
<comment type="subcellular location">
    <subcellularLocation>
        <location evidence="1 9">Cell membrane</location>
        <topology evidence="1 9">Multi-pass membrane protein</topology>
    </subcellularLocation>
</comment>
<dbReference type="SUPFAM" id="SSF52540">
    <property type="entry name" value="P-loop containing nucleoside triphosphate hydrolases"/>
    <property type="match status" value="1"/>
</dbReference>
<evidence type="ECO:0000256" key="7">
    <source>
        <dbReference type="ARBA" id="ARBA00022989"/>
    </source>
</evidence>
<keyword evidence="4 9" id="KW-0812">Transmembrane</keyword>
<evidence type="ECO:0000256" key="3">
    <source>
        <dbReference type="ARBA" id="ARBA00022475"/>
    </source>
</evidence>
<dbReference type="Pfam" id="PF00528">
    <property type="entry name" value="BPD_transp_1"/>
    <property type="match status" value="1"/>
</dbReference>
<reference evidence="12" key="1">
    <citation type="submission" date="2020-10" db="EMBL/GenBank/DDBJ databases">
        <authorList>
            <person name="Gilroy R."/>
        </authorList>
    </citation>
    <scope>NUCLEOTIDE SEQUENCE</scope>
    <source>
        <strain evidence="12">CHK157-1446</strain>
    </source>
</reference>
<evidence type="ECO:0000256" key="8">
    <source>
        <dbReference type="ARBA" id="ARBA00023136"/>
    </source>
</evidence>
<dbReference type="GO" id="GO:0005524">
    <property type="term" value="F:ATP binding"/>
    <property type="evidence" value="ECO:0007669"/>
    <property type="project" value="UniProtKB-KW"/>
</dbReference>
<dbReference type="Gene3D" id="3.40.50.300">
    <property type="entry name" value="P-loop containing nucleotide triphosphate hydrolases"/>
    <property type="match status" value="1"/>
</dbReference>
<dbReference type="PANTHER" id="PTHR30151">
    <property type="entry name" value="ALKANE SULFONATE ABC TRANSPORTER-RELATED, MEMBRANE SUBUNIT"/>
    <property type="match status" value="1"/>
</dbReference>
<dbReference type="Pfam" id="PF00005">
    <property type="entry name" value="ABC_tran"/>
    <property type="match status" value="1"/>
</dbReference>
<dbReference type="InterPro" id="IPR027417">
    <property type="entry name" value="P-loop_NTPase"/>
</dbReference>
<feature type="transmembrane region" description="Helical" evidence="9">
    <location>
        <begin position="18"/>
        <end position="39"/>
    </location>
</feature>
<evidence type="ECO:0000256" key="5">
    <source>
        <dbReference type="ARBA" id="ARBA00022741"/>
    </source>
</evidence>
<dbReference type="GO" id="GO:0005886">
    <property type="term" value="C:plasma membrane"/>
    <property type="evidence" value="ECO:0007669"/>
    <property type="project" value="UniProtKB-SubCell"/>
</dbReference>
<accession>A0A9D1JHK8</accession>
<evidence type="ECO:0000256" key="1">
    <source>
        <dbReference type="ARBA" id="ARBA00004651"/>
    </source>
</evidence>
<keyword evidence="2 9" id="KW-0813">Transport</keyword>
<dbReference type="PROSITE" id="PS00211">
    <property type="entry name" value="ABC_TRANSPORTER_1"/>
    <property type="match status" value="1"/>
</dbReference>
<evidence type="ECO:0000313" key="12">
    <source>
        <dbReference type="EMBL" id="HIS23805.1"/>
    </source>
</evidence>
<dbReference type="InterPro" id="IPR017871">
    <property type="entry name" value="ABC_transporter-like_CS"/>
</dbReference>
<dbReference type="GO" id="GO:0055085">
    <property type="term" value="P:transmembrane transport"/>
    <property type="evidence" value="ECO:0007669"/>
    <property type="project" value="InterPro"/>
</dbReference>
<dbReference type="InterPro" id="IPR035906">
    <property type="entry name" value="MetI-like_sf"/>
</dbReference>
<proteinExistence type="inferred from homology"/>
<dbReference type="PROSITE" id="PS50928">
    <property type="entry name" value="ABC_TM1"/>
    <property type="match status" value="1"/>
</dbReference>
<protein>
    <submittedName>
        <fullName evidence="12">ATP-binding cassette domain-containing protein</fullName>
    </submittedName>
</protein>
<evidence type="ECO:0000259" key="10">
    <source>
        <dbReference type="PROSITE" id="PS50893"/>
    </source>
</evidence>
<feature type="domain" description="ABC transporter" evidence="10">
    <location>
        <begin position="292"/>
        <end position="480"/>
    </location>
</feature>
<feature type="transmembrane region" description="Helical" evidence="9">
    <location>
        <begin position="176"/>
        <end position="196"/>
    </location>
</feature>
<comment type="similarity">
    <text evidence="9">Belongs to the binding-protein-dependent transport system permease family.</text>
</comment>
<keyword evidence="3" id="KW-1003">Cell membrane</keyword>
<evidence type="ECO:0000313" key="13">
    <source>
        <dbReference type="Proteomes" id="UP000823982"/>
    </source>
</evidence>
<dbReference type="InterPro" id="IPR000515">
    <property type="entry name" value="MetI-like"/>
</dbReference>
<evidence type="ECO:0000256" key="4">
    <source>
        <dbReference type="ARBA" id="ARBA00022692"/>
    </source>
</evidence>
<dbReference type="InterPro" id="IPR003593">
    <property type="entry name" value="AAA+_ATPase"/>
</dbReference>
<organism evidence="12 13">
    <name type="scientific">Candidatus Faeciplasma gallinarum</name>
    <dbReference type="NCBI Taxonomy" id="2840799"/>
    <lineage>
        <taxon>Bacteria</taxon>
        <taxon>Bacillati</taxon>
        <taxon>Bacillota</taxon>
        <taxon>Clostridia</taxon>
        <taxon>Eubacteriales</taxon>
        <taxon>Oscillospiraceae</taxon>
        <taxon>Oscillospiraceae incertae sedis</taxon>
        <taxon>Candidatus Faeciplasma</taxon>
    </lineage>
</organism>
<dbReference type="InterPro" id="IPR003439">
    <property type="entry name" value="ABC_transporter-like_ATP-bd"/>
</dbReference>
<reference evidence="12" key="2">
    <citation type="journal article" date="2021" name="PeerJ">
        <title>Extensive microbial diversity within the chicken gut microbiome revealed by metagenomics and culture.</title>
        <authorList>
            <person name="Gilroy R."/>
            <person name="Ravi A."/>
            <person name="Getino M."/>
            <person name="Pursley I."/>
            <person name="Horton D.L."/>
            <person name="Alikhan N.F."/>
            <person name="Baker D."/>
            <person name="Gharbi K."/>
            <person name="Hall N."/>
            <person name="Watson M."/>
            <person name="Adriaenssens E.M."/>
            <person name="Foster-Nyarko E."/>
            <person name="Jarju S."/>
            <person name="Secka A."/>
            <person name="Antonio M."/>
            <person name="Oren A."/>
            <person name="Chaudhuri R.R."/>
            <person name="La Ragione R."/>
            <person name="Hildebrand F."/>
            <person name="Pallen M.J."/>
        </authorList>
    </citation>
    <scope>NUCLEOTIDE SEQUENCE</scope>
    <source>
        <strain evidence="12">CHK157-1446</strain>
    </source>
</reference>
<evidence type="ECO:0000259" key="11">
    <source>
        <dbReference type="PROSITE" id="PS50928"/>
    </source>
</evidence>
<feature type="transmembrane region" description="Helical" evidence="9">
    <location>
        <begin position="101"/>
        <end position="127"/>
    </location>
</feature>
<evidence type="ECO:0000256" key="2">
    <source>
        <dbReference type="ARBA" id="ARBA00022448"/>
    </source>
</evidence>
<dbReference type="CDD" id="cd06261">
    <property type="entry name" value="TM_PBP2"/>
    <property type="match status" value="1"/>
</dbReference>
<dbReference type="SMART" id="SM00382">
    <property type="entry name" value="AAA"/>
    <property type="match status" value="1"/>
</dbReference>
<feature type="transmembrane region" description="Helical" evidence="9">
    <location>
        <begin position="133"/>
        <end position="155"/>
    </location>
</feature>
<feature type="transmembrane region" description="Helical" evidence="9">
    <location>
        <begin position="72"/>
        <end position="92"/>
    </location>
</feature>
<dbReference type="Gene3D" id="1.10.3720.10">
    <property type="entry name" value="MetI-like"/>
    <property type="match status" value="1"/>
</dbReference>
<dbReference type="Proteomes" id="UP000823982">
    <property type="component" value="Unassembled WGS sequence"/>
</dbReference>
<gene>
    <name evidence="12" type="ORF">IAD01_00135</name>
</gene>
<keyword evidence="8 9" id="KW-0472">Membrane</keyword>
<sequence>MIPSITSTSNKSKKTKQVIFKISAIAFWIIVWEALALAIGSDLIISSPVQVAGRLAKLIVSPDTWKTVGFSFVRIASGFVLALVLGTAAAVLSSKVKALKILLSPITSVIKSTPVASFIILAIMWFGSKNLSIFISFLMVFPIIYLNILGGIESVSRELKEMSAVYKLSAAKRLGYVYLPQVMPFVISACSVALGLCWKSGVAAEVIGISDGSIGERLYQAKLYFETGDLLAWTAIIIAVSTCLEKIVLLLLKRLGAFYRYKFSGARMPSDKKHAGMPSKAASDAKDYPVGISLERVSKSFEGQQVLCDYSLEIAAGEHVALMGHSGAGKTTLSRLIMGLESADSGGVKLSGGASFGVVFQEDRLIEQINAMGNIVIAGADPHEAKALLEEFGFNSELMFKPCMELSGGEKRRVAIARALLCRSNVVIFDEPFKGIDDRTLYDAIIPRVKELSDGKTFVLITHSREEAQMLCTRIEQINE</sequence>
<dbReference type="EMBL" id="DVIR01000002">
    <property type="protein sequence ID" value="HIS23805.1"/>
    <property type="molecule type" value="Genomic_DNA"/>
</dbReference>
<name>A0A9D1JHK8_9FIRM</name>
<dbReference type="AlphaFoldDB" id="A0A9D1JHK8"/>
<keyword evidence="7 9" id="KW-1133">Transmembrane helix</keyword>
<dbReference type="GO" id="GO:0016887">
    <property type="term" value="F:ATP hydrolysis activity"/>
    <property type="evidence" value="ECO:0007669"/>
    <property type="project" value="InterPro"/>
</dbReference>
<evidence type="ECO:0000256" key="9">
    <source>
        <dbReference type="RuleBase" id="RU363032"/>
    </source>
</evidence>
<keyword evidence="6 12" id="KW-0067">ATP-binding</keyword>
<dbReference type="SUPFAM" id="SSF161098">
    <property type="entry name" value="MetI-like"/>
    <property type="match status" value="1"/>
</dbReference>
<feature type="domain" description="ABC transmembrane type-1" evidence="11">
    <location>
        <begin position="68"/>
        <end position="249"/>
    </location>
</feature>
<keyword evidence="5" id="KW-0547">Nucleotide-binding</keyword>
<comment type="caution">
    <text evidence="12">The sequence shown here is derived from an EMBL/GenBank/DDBJ whole genome shotgun (WGS) entry which is preliminary data.</text>
</comment>
<evidence type="ECO:0000256" key="6">
    <source>
        <dbReference type="ARBA" id="ARBA00022840"/>
    </source>
</evidence>
<feature type="transmembrane region" description="Helical" evidence="9">
    <location>
        <begin position="230"/>
        <end position="252"/>
    </location>
</feature>
<dbReference type="PANTHER" id="PTHR30151:SF0">
    <property type="entry name" value="ABC TRANSPORTER PERMEASE PROTEIN MJ0413-RELATED"/>
    <property type="match status" value="1"/>
</dbReference>